<organism evidence="2 3">
    <name type="scientific">Rhodococcus baikonurensis</name>
    <dbReference type="NCBI Taxonomy" id="172041"/>
    <lineage>
        <taxon>Bacteria</taxon>
        <taxon>Bacillati</taxon>
        <taxon>Actinomycetota</taxon>
        <taxon>Actinomycetes</taxon>
        <taxon>Mycobacteriales</taxon>
        <taxon>Nocardiaceae</taxon>
        <taxon>Rhodococcus</taxon>
        <taxon>Rhodococcus erythropolis group</taxon>
    </lineage>
</organism>
<dbReference type="InterPro" id="IPR036388">
    <property type="entry name" value="WH-like_DNA-bd_sf"/>
</dbReference>
<dbReference type="RefSeq" id="WP_235808518.1">
    <property type="nucleotide sequence ID" value="NZ_JBHMAS010000080.1"/>
</dbReference>
<dbReference type="PANTHER" id="PTHR37318">
    <property type="entry name" value="BSL7504 PROTEIN"/>
    <property type="match status" value="1"/>
</dbReference>
<dbReference type="Gene3D" id="1.10.10.10">
    <property type="entry name" value="Winged helix-like DNA-binding domain superfamily/Winged helix DNA-binding domain"/>
    <property type="match status" value="1"/>
</dbReference>
<comment type="caution">
    <text evidence="2">The sequence shown here is derived from an EMBL/GenBank/DDBJ whole genome shotgun (WGS) entry which is preliminary data.</text>
</comment>
<sequence length="113" mass="12590">MSDKGTVGESLDEVVHQRTRLSILMLLGGGVEVDFSFLRTSLDLTDGNLGRHLDVLAEAGIIAVRKTYNGRRSRSWIRLTDYGTLKLGQEARILRSIADQIDQVRAPNSDETY</sequence>
<proteinExistence type="predicted"/>
<dbReference type="InterPro" id="IPR036390">
    <property type="entry name" value="WH_DNA-bd_sf"/>
</dbReference>
<dbReference type="Pfam" id="PF13601">
    <property type="entry name" value="HTH_34"/>
    <property type="match status" value="1"/>
</dbReference>
<feature type="domain" description="Winged helix DNA-binding" evidence="1">
    <location>
        <begin position="20"/>
        <end position="97"/>
    </location>
</feature>
<gene>
    <name evidence="2" type="ORF">ACFFQ6_29860</name>
</gene>
<name>A0ABV5XN51_9NOCA</name>
<dbReference type="PANTHER" id="PTHR37318:SF1">
    <property type="entry name" value="BSL7504 PROTEIN"/>
    <property type="match status" value="1"/>
</dbReference>
<dbReference type="InterPro" id="IPR027395">
    <property type="entry name" value="WH_DNA-bd_dom"/>
</dbReference>
<dbReference type="Proteomes" id="UP001589587">
    <property type="component" value="Unassembled WGS sequence"/>
</dbReference>
<dbReference type="SUPFAM" id="SSF46785">
    <property type="entry name" value="Winged helix' DNA-binding domain"/>
    <property type="match status" value="1"/>
</dbReference>
<evidence type="ECO:0000313" key="3">
    <source>
        <dbReference type="Proteomes" id="UP001589587"/>
    </source>
</evidence>
<protein>
    <submittedName>
        <fullName evidence="2">Transcriptional regulator</fullName>
    </submittedName>
</protein>
<evidence type="ECO:0000259" key="1">
    <source>
        <dbReference type="Pfam" id="PF13601"/>
    </source>
</evidence>
<dbReference type="EMBL" id="JBHMAS010000080">
    <property type="protein sequence ID" value="MFB9783911.1"/>
    <property type="molecule type" value="Genomic_DNA"/>
</dbReference>
<reference evidence="2 3" key="1">
    <citation type="submission" date="2024-09" db="EMBL/GenBank/DDBJ databases">
        <authorList>
            <person name="Sun Q."/>
            <person name="Mori K."/>
        </authorList>
    </citation>
    <scope>NUCLEOTIDE SEQUENCE [LARGE SCALE GENOMIC DNA]</scope>
    <source>
        <strain evidence="2 3">JCM 11411</strain>
    </source>
</reference>
<accession>A0ABV5XN51</accession>
<keyword evidence="3" id="KW-1185">Reference proteome</keyword>
<evidence type="ECO:0000313" key="2">
    <source>
        <dbReference type="EMBL" id="MFB9783911.1"/>
    </source>
</evidence>